<dbReference type="SUPFAM" id="SSF82866">
    <property type="entry name" value="Multidrug efflux transporter AcrB transmembrane domain"/>
    <property type="match status" value="2"/>
</dbReference>
<name>A0A6B8RUY0_9BACL</name>
<evidence type="ECO:0000256" key="2">
    <source>
        <dbReference type="ARBA" id="ARBA00022475"/>
    </source>
</evidence>
<feature type="transmembrane region" description="Helical" evidence="6">
    <location>
        <begin position="299"/>
        <end position="321"/>
    </location>
</feature>
<comment type="subcellular location">
    <subcellularLocation>
        <location evidence="1">Cell membrane</location>
        <topology evidence="1">Multi-pass membrane protein</topology>
    </subcellularLocation>
</comment>
<dbReference type="Gene3D" id="1.20.1640.10">
    <property type="entry name" value="Multidrug efflux transporter AcrB transmembrane domain"/>
    <property type="match status" value="2"/>
</dbReference>
<evidence type="ECO:0000256" key="6">
    <source>
        <dbReference type="SAM" id="Phobius"/>
    </source>
</evidence>
<feature type="transmembrane region" description="Helical" evidence="6">
    <location>
        <begin position="178"/>
        <end position="198"/>
    </location>
</feature>
<evidence type="ECO:0000256" key="5">
    <source>
        <dbReference type="ARBA" id="ARBA00023136"/>
    </source>
</evidence>
<accession>A0A6B8RUY0</accession>
<dbReference type="OrthoDB" id="7051771at2"/>
<dbReference type="InterPro" id="IPR004869">
    <property type="entry name" value="MMPL_dom"/>
</dbReference>
<feature type="transmembrane region" description="Helical" evidence="6">
    <location>
        <begin position="666"/>
        <end position="690"/>
    </location>
</feature>
<dbReference type="Proteomes" id="UP000426246">
    <property type="component" value="Chromosome"/>
</dbReference>
<dbReference type="GO" id="GO:0005886">
    <property type="term" value="C:plasma membrane"/>
    <property type="evidence" value="ECO:0007669"/>
    <property type="project" value="UniProtKB-SubCell"/>
</dbReference>
<feature type="transmembrane region" description="Helical" evidence="6">
    <location>
        <begin position="270"/>
        <end position="293"/>
    </location>
</feature>
<keyword evidence="5 6" id="KW-0472">Membrane</keyword>
<dbReference type="KEGG" id="ppsc:EHS13_30705"/>
<keyword evidence="9" id="KW-1185">Reference proteome</keyword>
<keyword evidence="3 6" id="KW-0812">Transmembrane</keyword>
<protein>
    <submittedName>
        <fullName evidence="8">MMPL family transporter</fullName>
    </submittedName>
</protein>
<feature type="transmembrane region" description="Helical" evidence="6">
    <location>
        <begin position="548"/>
        <end position="569"/>
    </location>
</feature>
<keyword evidence="2" id="KW-1003">Cell membrane</keyword>
<dbReference type="EMBL" id="CP034235">
    <property type="protein sequence ID" value="QGQ98938.1"/>
    <property type="molecule type" value="Genomic_DNA"/>
</dbReference>
<dbReference type="PROSITE" id="PS50156">
    <property type="entry name" value="SSD"/>
    <property type="match status" value="1"/>
</dbReference>
<evidence type="ECO:0000313" key="9">
    <source>
        <dbReference type="Proteomes" id="UP000426246"/>
    </source>
</evidence>
<dbReference type="Pfam" id="PF03176">
    <property type="entry name" value="MMPL"/>
    <property type="match status" value="2"/>
</dbReference>
<feature type="transmembrane region" description="Helical" evidence="6">
    <location>
        <begin position="229"/>
        <end position="249"/>
    </location>
</feature>
<feature type="transmembrane region" description="Helical" evidence="6">
    <location>
        <begin position="631"/>
        <end position="654"/>
    </location>
</feature>
<feature type="domain" description="SSD" evidence="7">
    <location>
        <begin position="195"/>
        <end position="327"/>
    </location>
</feature>
<feature type="transmembrane region" description="Helical" evidence="6">
    <location>
        <begin position="205"/>
        <end position="223"/>
    </location>
</feature>
<feature type="transmembrane region" description="Helical" evidence="6">
    <location>
        <begin position="366"/>
        <end position="384"/>
    </location>
</feature>
<dbReference type="PANTHER" id="PTHR33406">
    <property type="entry name" value="MEMBRANE PROTEIN MJ1562-RELATED"/>
    <property type="match status" value="1"/>
</dbReference>
<dbReference type="AlphaFoldDB" id="A0A6B8RUY0"/>
<sequence length="745" mass="79724">MAKYLYRFGKWSYRKRRLVVIGWILVLLATVVVGLSFKGATSSEFSIPGTKAQVAIDLLNKEFPGANGGNVRMIFAAPAGKTLDSEDVKKTITATLEQAKKDTEVVAILDPYNLKTINQDKTIGFADIIYKAETQKVSRESKEHIVESAKISRDAGVQTEFGGSVQLTDFETSPVPEVIGVFVAYAILAFTFASLLAAGLPILTAIVGVGIGIMGVLFVSRFVPMTSTATILAIMLGLAVGIDYALFIVSRHRQQLAEGLELEESVGRAVGTAGSAVVFAGLTVIVALAGLSITGVPFLSIMGLAASFTVLIAVLIAINLIPAVLGMAGSRISPAKYSRLFRKPPTAANQKTVSLRWGRFVSRHPVIIILIVVITLVTVSLPALHMRLGLPDNGAKPEETTERKGYELLSKGFGPGFNGPLVVVIDVVGKKAPTEAAQAVMKELSALPNVAFVAQPNWNQTNKIALISVIPKTGPNTLETVDLVHYIRNDMDALQKAQEVDLYITGATAVNIDVSAKLNSALPVFALVVVGLALILLALVFRSLLVPLKSVIGFLLSLASSLGVVVFIFQDGHFLKVLGMSQSAPILSFLPVLVTGVLFGLAMDYEVFLVSRMREDYIHTGKARESVIMGIGHSGRVVTAAGLIMAAVFSSFIFTEDPITKAMGVALTFGVLVDAFVVRMTLVPAVMILLGRSAWYIPKWFDRILPNIDIEGQSLLKHLSDTTPVAAQAQALNAPASPLPKRKRR</sequence>
<evidence type="ECO:0000313" key="8">
    <source>
        <dbReference type="EMBL" id="QGQ98938.1"/>
    </source>
</evidence>
<dbReference type="InterPro" id="IPR050545">
    <property type="entry name" value="Mycobact_MmpL"/>
</dbReference>
<organism evidence="8 9">
    <name type="scientific">Paenibacillus psychroresistens</name>
    <dbReference type="NCBI Taxonomy" id="1778678"/>
    <lineage>
        <taxon>Bacteria</taxon>
        <taxon>Bacillati</taxon>
        <taxon>Bacillota</taxon>
        <taxon>Bacilli</taxon>
        <taxon>Bacillales</taxon>
        <taxon>Paenibacillaceae</taxon>
        <taxon>Paenibacillus</taxon>
    </lineage>
</organism>
<evidence type="ECO:0000259" key="7">
    <source>
        <dbReference type="PROSITE" id="PS50156"/>
    </source>
</evidence>
<feature type="transmembrane region" description="Helical" evidence="6">
    <location>
        <begin position="521"/>
        <end position="541"/>
    </location>
</feature>
<gene>
    <name evidence="8" type="ORF">EHS13_30705</name>
</gene>
<feature type="transmembrane region" description="Helical" evidence="6">
    <location>
        <begin position="589"/>
        <end position="610"/>
    </location>
</feature>
<dbReference type="PANTHER" id="PTHR33406:SF13">
    <property type="entry name" value="MEMBRANE PROTEIN YDFJ"/>
    <property type="match status" value="1"/>
</dbReference>
<evidence type="ECO:0000256" key="3">
    <source>
        <dbReference type="ARBA" id="ARBA00022692"/>
    </source>
</evidence>
<reference evidence="9" key="1">
    <citation type="submission" date="2018-11" db="EMBL/GenBank/DDBJ databases">
        <title>Complete genome sequence of Paenibacillus sp. ML311-T8.</title>
        <authorList>
            <person name="Nam Y.-D."/>
            <person name="Kang J."/>
            <person name="Chung W.-H."/>
            <person name="Park Y.S."/>
        </authorList>
    </citation>
    <scope>NUCLEOTIDE SEQUENCE [LARGE SCALE GENOMIC DNA]</scope>
    <source>
        <strain evidence="9">ML311-T8</strain>
    </source>
</reference>
<dbReference type="RefSeq" id="WP_155704044.1">
    <property type="nucleotide sequence ID" value="NZ_CP034235.1"/>
</dbReference>
<evidence type="ECO:0000256" key="4">
    <source>
        <dbReference type="ARBA" id="ARBA00022989"/>
    </source>
</evidence>
<dbReference type="InterPro" id="IPR000731">
    <property type="entry name" value="SSD"/>
</dbReference>
<evidence type="ECO:0000256" key="1">
    <source>
        <dbReference type="ARBA" id="ARBA00004651"/>
    </source>
</evidence>
<proteinExistence type="predicted"/>
<keyword evidence="4 6" id="KW-1133">Transmembrane helix</keyword>